<dbReference type="InterPro" id="IPR014710">
    <property type="entry name" value="RmlC-like_jellyroll"/>
</dbReference>
<dbReference type="Proteomes" id="UP000761574">
    <property type="component" value="Unassembled WGS sequence"/>
</dbReference>
<evidence type="ECO:0000313" key="3">
    <source>
        <dbReference type="Proteomes" id="UP000761574"/>
    </source>
</evidence>
<dbReference type="SUPFAM" id="SSF51197">
    <property type="entry name" value="Clavaminate synthase-like"/>
    <property type="match status" value="1"/>
</dbReference>
<dbReference type="RefSeq" id="WP_110455990.1">
    <property type="nucleotide sequence ID" value="NZ_BPFB01000013.1"/>
</dbReference>
<sequence>MSCVPKGYVKCKTTAVFGKDNIPAIYAQRHFTRSGVYEQIHVISGELMFYGYKNKQGEAEREVRLKANETAISHPKYWHSIVPLTDDIQFEIHFYMKA</sequence>
<protein>
    <recommendedName>
        <fullName evidence="1">TehB/YeaR-like domain-containing protein</fullName>
    </recommendedName>
</protein>
<dbReference type="InterPro" id="IPR015392">
    <property type="entry name" value="TehB/YeaR-like_dom"/>
</dbReference>
<name>A0ABQ4PDQ8_9GAMM</name>
<dbReference type="Gene3D" id="2.60.120.10">
    <property type="entry name" value="Jelly Rolls"/>
    <property type="match status" value="1"/>
</dbReference>
<reference evidence="2 3" key="1">
    <citation type="submission" date="2021-05" db="EMBL/GenBank/DDBJ databases">
        <title>Molecular characterization for Shewanella algae harboring chromosomal blaOXA-55-like strains isolated from clinical and environment sample.</title>
        <authorList>
            <person name="Ohama Y."/>
            <person name="Aoki K."/>
            <person name="Harada S."/>
            <person name="Moriya K."/>
            <person name="Ishii Y."/>
            <person name="Tateda K."/>
        </authorList>
    </citation>
    <scope>NUCLEOTIDE SEQUENCE [LARGE SCALE GENOMIC DNA]</scope>
    <source>
        <strain evidence="2 3">LMG 23746</strain>
    </source>
</reference>
<proteinExistence type="predicted"/>
<evidence type="ECO:0000259" key="1">
    <source>
        <dbReference type="Pfam" id="PF09313"/>
    </source>
</evidence>
<dbReference type="Pfam" id="PF09313">
    <property type="entry name" value="TehB-like"/>
    <property type="match status" value="1"/>
</dbReference>
<feature type="domain" description="TehB/YeaR-like" evidence="1">
    <location>
        <begin position="12"/>
        <end position="92"/>
    </location>
</feature>
<gene>
    <name evidence="2" type="ORF">TUM4630_14250</name>
</gene>
<organism evidence="2 3">
    <name type="scientific">Shewanella algidipiscicola</name>
    <dbReference type="NCBI Taxonomy" id="614070"/>
    <lineage>
        <taxon>Bacteria</taxon>
        <taxon>Pseudomonadati</taxon>
        <taxon>Pseudomonadota</taxon>
        <taxon>Gammaproteobacteria</taxon>
        <taxon>Alteromonadales</taxon>
        <taxon>Shewanellaceae</taxon>
        <taxon>Shewanella</taxon>
    </lineage>
</organism>
<comment type="caution">
    <text evidence="2">The sequence shown here is derived from an EMBL/GenBank/DDBJ whole genome shotgun (WGS) entry which is preliminary data.</text>
</comment>
<dbReference type="EMBL" id="BPFB01000013">
    <property type="protein sequence ID" value="GIU45646.1"/>
    <property type="molecule type" value="Genomic_DNA"/>
</dbReference>
<accession>A0ABQ4PDQ8</accession>
<keyword evidence="3" id="KW-1185">Reference proteome</keyword>
<evidence type="ECO:0000313" key="2">
    <source>
        <dbReference type="EMBL" id="GIU45646.1"/>
    </source>
</evidence>